<evidence type="ECO:0000313" key="1">
    <source>
        <dbReference type="EMBL" id="KGJ96009.1"/>
    </source>
</evidence>
<dbReference type="RefSeq" id="WP_033081464.1">
    <property type="nucleotide sequence ID" value="NZ_JQEC01000013.1"/>
</dbReference>
<dbReference type="SUPFAM" id="SSF160379">
    <property type="entry name" value="SP0830-like"/>
    <property type="match status" value="1"/>
</dbReference>
<dbReference type="AlphaFoldDB" id="A0A099KZ40"/>
<dbReference type="Proteomes" id="UP000029868">
    <property type="component" value="Unassembled WGS sequence"/>
</dbReference>
<sequence length="173" mass="19359">MQSYIMLFRGVNVSGKNLLPMKPFVSLLEENGYQAVSSYIQSGNIMLKSARNPSDNVKAIVANRYGFALEVFTLNEAEFSLAKANNPYAEFEGKFVHFYFCQDAIDLNQEKVAKYCAESEQYLVKDNVFYLHAPNGIGRSKLVANIELCLGQTATGRNLNTVNKISTMFSVNK</sequence>
<comment type="caution">
    <text evidence="1">The sequence shown here is derived from an EMBL/GenBank/DDBJ whole genome shotgun (WGS) entry which is preliminary data.</text>
</comment>
<proteinExistence type="predicted"/>
<dbReference type="PIRSF" id="PIRSF008502">
    <property type="entry name" value="UCP008502"/>
    <property type="match status" value="1"/>
</dbReference>
<dbReference type="PANTHER" id="PTHR36439:SF1">
    <property type="entry name" value="DUF1697 DOMAIN-CONTAINING PROTEIN"/>
    <property type="match status" value="1"/>
</dbReference>
<gene>
    <name evidence="1" type="ORF">GAB14E_1760</name>
</gene>
<dbReference type="PANTHER" id="PTHR36439">
    <property type="entry name" value="BLL4334 PROTEIN"/>
    <property type="match status" value="1"/>
</dbReference>
<evidence type="ECO:0008006" key="3">
    <source>
        <dbReference type="Google" id="ProtNLM"/>
    </source>
</evidence>
<name>A0A099KZ40_COLPS</name>
<evidence type="ECO:0000313" key="2">
    <source>
        <dbReference type="Proteomes" id="UP000029868"/>
    </source>
</evidence>
<dbReference type="PATRIC" id="fig|28229.3.peg.1359"/>
<organism evidence="1 2">
    <name type="scientific">Colwellia psychrerythraea</name>
    <name type="common">Vibrio psychroerythus</name>
    <dbReference type="NCBI Taxonomy" id="28229"/>
    <lineage>
        <taxon>Bacteria</taxon>
        <taxon>Pseudomonadati</taxon>
        <taxon>Pseudomonadota</taxon>
        <taxon>Gammaproteobacteria</taxon>
        <taxon>Alteromonadales</taxon>
        <taxon>Colwelliaceae</taxon>
        <taxon>Colwellia</taxon>
    </lineage>
</organism>
<dbReference type="EMBL" id="JQEC01000013">
    <property type="protein sequence ID" value="KGJ96009.1"/>
    <property type="molecule type" value="Genomic_DNA"/>
</dbReference>
<dbReference type="OrthoDB" id="9806494at2"/>
<dbReference type="Pfam" id="PF08002">
    <property type="entry name" value="DUF1697"/>
    <property type="match status" value="1"/>
</dbReference>
<dbReference type="Gene3D" id="3.30.70.1280">
    <property type="entry name" value="SP0830-like domains"/>
    <property type="match status" value="1"/>
</dbReference>
<dbReference type="InterPro" id="IPR012545">
    <property type="entry name" value="DUF1697"/>
</dbReference>
<protein>
    <recommendedName>
        <fullName evidence="3">DUF1697 domain-containing protein</fullName>
    </recommendedName>
</protein>
<accession>A0A099KZ40</accession>
<reference evidence="1 2" key="1">
    <citation type="submission" date="2014-08" db="EMBL/GenBank/DDBJ databases">
        <title>Genomic and Phenotypic Diversity of Colwellia psychrerythraea strains from Disparate Marine Basins.</title>
        <authorList>
            <person name="Techtmann S.M."/>
            <person name="Stelling S.C."/>
            <person name="Utturkar S.M."/>
            <person name="Alshibli N."/>
            <person name="Harris A."/>
            <person name="Brown S.D."/>
            <person name="Hazen T.C."/>
        </authorList>
    </citation>
    <scope>NUCLEOTIDE SEQUENCE [LARGE SCALE GENOMIC DNA]</scope>
    <source>
        <strain evidence="1 2">GAB14E</strain>
    </source>
</reference>